<dbReference type="PANTHER" id="PTHR37221:SF1">
    <property type="entry name" value="OS02G0582400 PROTEIN"/>
    <property type="match status" value="1"/>
</dbReference>
<dbReference type="AlphaFoldDB" id="A0AAN7M9Y2"/>
<evidence type="ECO:0000313" key="3">
    <source>
        <dbReference type="Proteomes" id="UP001346149"/>
    </source>
</evidence>
<comment type="caution">
    <text evidence="2">The sequence shown here is derived from an EMBL/GenBank/DDBJ whole genome shotgun (WGS) entry which is preliminary data.</text>
</comment>
<sequence>MPLRAYLTKCKNTDLRSCLECEEIQSCKTAFGLREKAWPFAKIAIASTTDSSLLLISVRPPHTCRGMKTAQKVIFLFKDSDGLASSVYEALQPNPASSVRRIEESFEFPLEHYGIKDHRARIELVHFIDGNGIYLVSLLIMQTHAPPILACALNEVLEQVTGEEAQPTLFVLAVTSQTIIKHETRSLPEKSSNPIIYCMPVGTETNIPGAIFTKTEKAPLPLKVHYEPVAYLLHFVRILKLPTILLFGKRGGSSSDRSTEDIEMIVEMGEVLACTTNLSFSRDRISWTPGNSWRDPQDPWRALYG</sequence>
<feature type="domain" description="DUF7894" evidence="1">
    <location>
        <begin position="67"/>
        <end position="305"/>
    </location>
</feature>
<evidence type="ECO:0000313" key="2">
    <source>
        <dbReference type="EMBL" id="KAK4792535.1"/>
    </source>
</evidence>
<dbReference type="Proteomes" id="UP001346149">
    <property type="component" value="Unassembled WGS sequence"/>
</dbReference>
<reference evidence="2 3" key="1">
    <citation type="journal article" date="2023" name="Hortic Res">
        <title>Pangenome of water caltrop reveals structural variations and asymmetric subgenome divergence after allopolyploidization.</title>
        <authorList>
            <person name="Zhang X."/>
            <person name="Chen Y."/>
            <person name="Wang L."/>
            <person name="Yuan Y."/>
            <person name="Fang M."/>
            <person name="Shi L."/>
            <person name="Lu R."/>
            <person name="Comes H.P."/>
            <person name="Ma Y."/>
            <person name="Chen Y."/>
            <person name="Huang G."/>
            <person name="Zhou Y."/>
            <person name="Zheng Z."/>
            <person name="Qiu Y."/>
        </authorList>
    </citation>
    <scope>NUCLEOTIDE SEQUENCE [LARGE SCALE GENOMIC DNA]</scope>
    <source>
        <strain evidence="2">F231</strain>
    </source>
</reference>
<proteinExistence type="predicted"/>
<accession>A0AAN7M9Y2</accession>
<protein>
    <recommendedName>
        <fullName evidence="1">DUF7894 domain-containing protein</fullName>
    </recommendedName>
</protein>
<name>A0AAN7M9Y2_TRANT</name>
<dbReference type="InterPro" id="IPR057216">
    <property type="entry name" value="DUF7894"/>
</dbReference>
<dbReference type="PANTHER" id="PTHR37221">
    <property type="entry name" value="OS02G0582400 PROTEIN"/>
    <property type="match status" value="1"/>
</dbReference>
<evidence type="ECO:0000259" key="1">
    <source>
        <dbReference type="Pfam" id="PF25428"/>
    </source>
</evidence>
<dbReference type="EMBL" id="JAXQNO010000008">
    <property type="protein sequence ID" value="KAK4792535.1"/>
    <property type="molecule type" value="Genomic_DNA"/>
</dbReference>
<organism evidence="2 3">
    <name type="scientific">Trapa natans</name>
    <name type="common">Water chestnut</name>
    <dbReference type="NCBI Taxonomy" id="22666"/>
    <lineage>
        <taxon>Eukaryota</taxon>
        <taxon>Viridiplantae</taxon>
        <taxon>Streptophyta</taxon>
        <taxon>Embryophyta</taxon>
        <taxon>Tracheophyta</taxon>
        <taxon>Spermatophyta</taxon>
        <taxon>Magnoliopsida</taxon>
        <taxon>eudicotyledons</taxon>
        <taxon>Gunneridae</taxon>
        <taxon>Pentapetalae</taxon>
        <taxon>rosids</taxon>
        <taxon>malvids</taxon>
        <taxon>Myrtales</taxon>
        <taxon>Lythraceae</taxon>
        <taxon>Trapa</taxon>
    </lineage>
</organism>
<gene>
    <name evidence="2" type="ORF">SAY86_022970</name>
</gene>
<keyword evidence="3" id="KW-1185">Reference proteome</keyword>
<dbReference type="Pfam" id="PF25428">
    <property type="entry name" value="DUF7894"/>
    <property type="match status" value="1"/>
</dbReference>